<accession>A0ABY8VW02</accession>
<reference evidence="1 2" key="1">
    <citation type="journal article" date="2023" name="Microbiol. Resour. Announc.">
        <title>Complete Genome Sequence of Mycobacterium wuenschmanii, a novel Nontuberculous Mycobacterium Isolated from a captive population of Amazon Milk Frogs.</title>
        <authorList>
            <person name="Hicks J."/>
            <person name="Zeineldin M."/>
            <person name="Ward H."/>
            <person name="Wuenschmann A."/>
            <person name="Camp P."/>
            <person name="Farrell D."/>
            <person name="Lehman K."/>
            <person name="Thacker T."/>
            <person name="Cuthbert E."/>
        </authorList>
    </citation>
    <scope>NUCLEOTIDE SEQUENCE [LARGE SCALE GENOMIC DNA]</scope>
    <source>
        <strain evidence="1 2">Wuenschmanii</strain>
    </source>
</reference>
<keyword evidence="2" id="KW-1185">Reference proteome</keyword>
<evidence type="ECO:0000313" key="1">
    <source>
        <dbReference type="EMBL" id="WIM87190.1"/>
    </source>
</evidence>
<gene>
    <name evidence="1" type="ORF">PT015_20375</name>
</gene>
<sequence length="74" mass="7869">MESKNSEPVWIMFATDVESRDKLVKYAGGSQYQVDPNTAASLILVGAAERLASPLEAPVLPGVSGMSMVNRESA</sequence>
<proteinExistence type="predicted"/>
<evidence type="ECO:0000313" key="2">
    <source>
        <dbReference type="Proteomes" id="UP001236585"/>
    </source>
</evidence>
<dbReference type="RefSeq" id="WP_285186825.1">
    <property type="nucleotide sequence ID" value="NZ_CP126981.1"/>
</dbReference>
<dbReference type="Proteomes" id="UP001236585">
    <property type="component" value="Chromosome"/>
</dbReference>
<name>A0ABY8VW02_9MYCO</name>
<protein>
    <submittedName>
        <fullName evidence="1">Uncharacterized protein</fullName>
    </submittedName>
</protein>
<organism evidence="1 2">
    <name type="scientific">Candidatus Mycobacterium wuenschmannii</name>
    <dbReference type="NCBI Taxonomy" id="3027808"/>
    <lineage>
        <taxon>Bacteria</taxon>
        <taxon>Bacillati</taxon>
        <taxon>Actinomycetota</taxon>
        <taxon>Actinomycetes</taxon>
        <taxon>Mycobacteriales</taxon>
        <taxon>Mycobacteriaceae</taxon>
        <taxon>Mycobacterium</taxon>
    </lineage>
</organism>
<dbReference type="EMBL" id="CP126981">
    <property type="protein sequence ID" value="WIM87190.1"/>
    <property type="molecule type" value="Genomic_DNA"/>
</dbReference>